<evidence type="ECO:0000313" key="2">
    <source>
        <dbReference type="Proteomes" id="UP000317238"/>
    </source>
</evidence>
<dbReference type="RefSeq" id="WP_146440432.1">
    <property type="nucleotide sequence ID" value="NZ_SJPL01000001.1"/>
</dbReference>
<sequence>MNIPLPSTIAASLPTQYVRNLDDPSIAYMDSAPEIPDHSIDLVVSDTELRWQYRDSRLHVNLDTLNFASLSVGSHGPERFVFFTLHFGDPTGGGVRMLNAHITDAHAYDDIHGLLSNLLPCEFRDMRDTKLE</sequence>
<keyword evidence="2" id="KW-1185">Reference proteome</keyword>
<organism evidence="1 2">
    <name type="scientific">Crateriforma conspicua</name>
    <dbReference type="NCBI Taxonomy" id="2527996"/>
    <lineage>
        <taxon>Bacteria</taxon>
        <taxon>Pseudomonadati</taxon>
        <taxon>Planctomycetota</taxon>
        <taxon>Planctomycetia</taxon>
        <taxon>Planctomycetales</taxon>
        <taxon>Planctomycetaceae</taxon>
        <taxon>Crateriforma</taxon>
    </lineage>
</organism>
<proteinExistence type="predicted"/>
<reference evidence="1 2" key="1">
    <citation type="submission" date="2019-02" db="EMBL/GenBank/DDBJ databases">
        <title>Deep-cultivation of Planctomycetes and their phenomic and genomic characterization uncovers novel biology.</title>
        <authorList>
            <person name="Wiegand S."/>
            <person name="Jogler M."/>
            <person name="Boedeker C."/>
            <person name="Pinto D."/>
            <person name="Vollmers J."/>
            <person name="Rivas-Marin E."/>
            <person name="Kohn T."/>
            <person name="Peeters S.H."/>
            <person name="Heuer A."/>
            <person name="Rast P."/>
            <person name="Oberbeckmann S."/>
            <person name="Bunk B."/>
            <person name="Jeske O."/>
            <person name="Meyerdierks A."/>
            <person name="Storesund J.E."/>
            <person name="Kallscheuer N."/>
            <person name="Luecker S."/>
            <person name="Lage O.M."/>
            <person name="Pohl T."/>
            <person name="Merkel B.J."/>
            <person name="Hornburger P."/>
            <person name="Mueller R.-W."/>
            <person name="Bruemmer F."/>
            <person name="Labrenz M."/>
            <person name="Spormann A.M."/>
            <person name="Op Den Camp H."/>
            <person name="Overmann J."/>
            <person name="Amann R."/>
            <person name="Jetten M.S.M."/>
            <person name="Mascher T."/>
            <person name="Medema M.H."/>
            <person name="Devos D.P."/>
            <person name="Kaster A.-K."/>
            <person name="Ovreas L."/>
            <person name="Rohde M."/>
            <person name="Galperin M.Y."/>
            <person name="Jogler C."/>
        </authorList>
    </citation>
    <scope>NUCLEOTIDE SEQUENCE [LARGE SCALE GENOMIC DNA]</scope>
    <source>
        <strain evidence="1 2">Pan14r</strain>
    </source>
</reference>
<dbReference type="AlphaFoldDB" id="A0A5C5YCJ3"/>
<accession>A0A5C5YCJ3</accession>
<comment type="caution">
    <text evidence="1">The sequence shown here is derived from an EMBL/GenBank/DDBJ whole genome shotgun (WGS) entry which is preliminary data.</text>
</comment>
<dbReference type="Proteomes" id="UP000317238">
    <property type="component" value="Unassembled WGS sequence"/>
</dbReference>
<dbReference type="EMBL" id="SJPL01000001">
    <property type="protein sequence ID" value="TWT72659.1"/>
    <property type="molecule type" value="Genomic_DNA"/>
</dbReference>
<gene>
    <name evidence="1" type="ORF">Pan14r_49790</name>
</gene>
<protein>
    <submittedName>
        <fullName evidence="1">Uncharacterized protein</fullName>
    </submittedName>
</protein>
<evidence type="ECO:0000313" key="1">
    <source>
        <dbReference type="EMBL" id="TWT72659.1"/>
    </source>
</evidence>
<name>A0A5C5YCJ3_9PLAN</name>